<dbReference type="PANTHER" id="PTHR30126:SF91">
    <property type="entry name" value="LYSR FAMILY TRANSCRIPTIONAL REGULATOR"/>
    <property type="match status" value="1"/>
</dbReference>
<gene>
    <name evidence="6" type="ORF">NXC12_PE00767</name>
</gene>
<comment type="similarity">
    <text evidence="1">Belongs to the LysR transcriptional regulatory family.</text>
</comment>
<accession>A0AAN1BN71</accession>
<evidence type="ECO:0000313" key="7">
    <source>
        <dbReference type="Proteomes" id="UP000194159"/>
    </source>
</evidence>
<dbReference type="InterPro" id="IPR036388">
    <property type="entry name" value="WH-like_DNA-bd_sf"/>
</dbReference>
<dbReference type="InterPro" id="IPR005119">
    <property type="entry name" value="LysR_subst-bd"/>
</dbReference>
<proteinExistence type="inferred from homology"/>
<dbReference type="AlphaFoldDB" id="A0AAN1BN71"/>
<dbReference type="EMBL" id="CP020911">
    <property type="protein sequence ID" value="ARQ14360.1"/>
    <property type="molecule type" value="Genomic_DNA"/>
</dbReference>
<dbReference type="SUPFAM" id="SSF46785">
    <property type="entry name" value="Winged helix' DNA-binding domain"/>
    <property type="match status" value="1"/>
</dbReference>
<dbReference type="PANTHER" id="PTHR30126">
    <property type="entry name" value="HTH-TYPE TRANSCRIPTIONAL REGULATOR"/>
    <property type="match status" value="1"/>
</dbReference>
<evidence type="ECO:0000256" key="2">
    <source>
        <dbReference type="ARBA" id="ARBA00023015"/>
    </source>
</evidence>
<dbReference type="GO" id="GO:0003700">
    <property type="term" value="F:DNA-binding transcription factor activity"/>
    <property type="evidence" value="ECO:0007669"/>
    <property type="project" value="InterPro"/>
</dbReference>
<dbReference type="PROSITE" id="PS50931">
    <property type="entry name" value="HTH_LYSR"/>
    <property type="match status" value="1"/>
</dbReference>
<evidence type="ECO:0000259" key="5">
    <source>
        <dbReference type="PROSITE" id="PS50931"/>
    </source>
</evidence>
<name>A0AAN1BN71_RHIET</name>
<feature type="domain" description="HTH lysR-type" evidence="5">
    <location>
        <begin position="4"/>
        <end position="61"/>
    </location>
</feature>
<protein>
    <submittedName>
        <fullName evidence="6">LysR family transcriptional regulator protein</fullName>
    </submittedName>
</protein>
<keyword evidence="3" id="KW-0238">DNA-binding</keyword>
<keyword evidence="6" id="KW-0614">Plasmid</keyword>
<dbReference type="SUPFAM" id="SSF53850">
    <property type="entry name" value="Periplasmic binding protein-like II"/>
    <property type="match status" value="1"/>
</dbReference>
<dbReference type="Pfam" id="PF03466">
    <property type="entry name" value="LysR_substrate"/>
    <property type="match status" value="1"/>
</dbReference>
<evidence type="ECO:0000256" key="3">
    <source>
        <dbReference type="ARBA" id="ARBA00023125"/>
    </source>
</evidence>
<dbReference type="Proteomes" id="UP000194159">
    <property type="component" value="Plasmid pRetNXC12e"/>
</dbReference>
<organism evidence="6 7">
    <name type="scientific">Rhizobium etli</name>
    <dbReference type="NCBI Taxonomy" id="29449"/>
    <lineage>
        <taxon>Bacteria</taxon>
        <taxon>Pseudomonadati</taxon>
        <taxon>Pseudomonadota</taxon>
        <taxon>Alphaproteobacteria</taxon>
        <taxon>Hyphomicrobiales</taxon>
        <taxon>Rhizobiaceae</taxon>
        <taxon>Rhizobium/Agrobacterium group</taxon>
        <taxon>Rhizobium</taxon>
    </lineage>
</organism>
<sequence length="300" mass="32810">MRDVSLERLRAFVAVAEQGSLSAAGRFLGKAQSAVSESIAATEGQLGYLLFRKTGRRTELTDHGVALLREAKATLEAADAFKAKAANFQGNVEAELSFAVDVMLPTSRLTAVINRFQREFPHTGLSVYSESLGSTLQTVWDNQASFAVIGTLPDAPAEFYTAPLCEVPMCLVVASGHPLAQANDPISKETLCQHNQLIISDKTSRSSGRSFGVFSEKFWRVADLGSKLEFLRAGLGWGLMPEHLVVDDFRTGRLLRKRTEVENLPGGWMPIPLSIAYKRARPPGPAGKWMIENLQLECKT</sequence>
<evidence type="ECO:0000313" key="6">
    <source>
        <dbReference type="EMBL" id="ARQ14360.1"/>
    </source>
</evidence>
<keyword evidence="4" id="KW-0804">Transcription</keyword>
<dbReference type="InterPro" id="IPR036390">
    <property type="entry name" value="WH_DNA-bd_sf"/>
</dbReference>
<dbReference type="Gene3D" id="1.10.10.10">
    <property type="entry name" value="Winged helix-like DNA-binding domain superfamily/Winged helix DNA-binding domain"/>
    <property type="match status" value="1"/>
</dbReference>
<dbReference type="GO" id="GO:0000976">
    <property type="term" value="F:transcription cis-regulatory region binding"/>
    <property type="evidence" value="ECO:0007669"/>
    <property type="project" value="TreeGrafter"/>
</dbReference>
<dbReference type="Gene3D" id="3.40.190.290">
    <property type="match status" value="1"/>
</dbReference>
<dbReference type="RefSeq" id="WP_020919278.1">
    <property type="nucleotide sequence ID" value="NZ_CP020911.1"/>
</dbReference>
<dbReference type="Pfam" id="PF00126">
    <property type="entry name" value="HTH_1"/>
    <property type="match status" value="1"/>
</dbReference>
<keyword evidence="2" id="KW-0805">Transcription regulation</keyword>
<dbReference type="InterPro" id="IPR000847">
    <property type="entry name" value="LysR_HTH_N"/>
</dbReference>
<reference evidence="6 7" key="1">
    <citation type="submission" date="2017-04" db="EMBL/GenBank/DDBJ databases">
        <title>Complete genome sequences of Rhizobium genomic linages associated to common bean (phaseolus vulgaris).</title>
        <authorList>
            <person name="Santamaria R.I."/>
            <person name="Bustos P."/>
            <person name="Perez-Carrascal O."/>
            <person name="Martinez-Flores I."/>
            <person name="Juarez S."/>
            <person name="Lozano L."/>
            <person name="Miranda F."/>
            <person name="Vinuesa P."/>
            <person name="Martinez-Romero E."/>
            <person name="Cevallos M.A."/>
            <person name="Romero D."/>
            <person name="Davila G."/>
            <person name="Gonzalez V."/>
        </authorList>
    </citation>
    <scope>NUCLEOTIDE SEQUENCE [LARGE SCALE GENOMIC DNA]</scope>
    <source>
        <strain evidence="6 7">NXC12</strain>
        <plasmid evidence="7">pretnxc12e</plasmid>
    </source>
</reference>
<evidence type="ECO:0000256" key="4">
    <source>
        <dbReference type="ARBA" id="ARBA00023163"/>
    </source>
</evidence>
<geneLocation type="plasmid" evidence="7">
    <name>pretnxc12e</name>
</geneLocation>
<evidence type="ECO:0000256" key="1">
    <source>
        <dbReference type="ARBA" id="ARBA00009437"/>
    </source>
</evidence>